<organism evidence="6 7">
    <name type="scientific">Treponema succinifaciens (strain ATCC 33096 / DSM 2489 / 6091)</name>
    <dbReference type="NCBI Taxonomy" id="869209"/>
    <lineage>
        <taxon>Bacteria</taxon>
        <taxon>Pseudomonadati</taxon>
        <taxon>Spirochaetota</taxon>
        <taxon>Spirochaetia</taxon>
        <taxon>Spirochaetales</taxon>
        <taxon>Treponemataceae</taxon>
        <taxon>Treponema</taxon>
    </lineage>
</organism>
<evidence type="ECO:0000313" key="7">
    <source>
        <dbReference type="Proteomes" id="UP000006852"/>
    </source>
</evidence>
<dbReference type="Gene3D" id="3.30.420.40">
    <property type="match status" value="2"/>
</dbReference>
<evidence type="ECO:0000256" key="2">
    <source>
        <dbReference type="ARBA" id="ARBA00022679"/>
    </source>
</evidence>
<dbReference type="InterPro" id="IPR018484">
    <property type="entry name" value="FGGY_N"/>
</dbReference>
<reference evidence="7" key="2">
    <citation type="submission" date="2011-04" db="EMBL/GenBank/DDBJ databases">
        <title>The complete genome of chromosome of Treponema succinifaciens DSM 2489.</title>
        <authorList>
            <person name="Lucas S."/>
            <person name="Copeland A."/>
            <person name="Lapidus A."/>
            <person name="Bruce D."/>
            <person name="Goodwin L."/>
            <person name="Pitluck S."/>
            <person name="Peters L."/>
            <person name="Kyrpides N."/>
            <person name="Mavromatis K."/>
            <person name="Ivanova N."/>
            <person name="Ovchinnikova G."/>
            <person name="Teshima H."/>
            <person name="Detter J.C."/>
            <person name="Tapia R."/>
            <person name="Han C."/>
            <person name="Land M."/>
            <person name="Hauser L."/>
            <person name="Markowitz V."/>
            <person name="Cheng J.-F."/>
            <person name="Hugenholtz P."/>
            <person name="Woyke T."/>
            <person name="Wu D."/>
            <person name="Gronow S."/>
            <person name="Wellnitz S."/>
            <person name="Brambilla E."/>
            <person name="Klenk H.-P."/>
            <person name="Eisen J.A."/>
        </authorList>
    </citation>
    <scope>NUCLEOTIDE SEQUENCE [LARGE SCALE GENOMIC DNA]</scope>
    <source>
        <strain evidence="7">ATCC 33096 / DSM 2489 / 6091</strain>
    </source>
</reference>
<gene>
    <name evidence="6" type="ordered locus">Tresu_2351</name>
</gene>
<dbReference type="GO" id="GO:0016301">
    <property type="term" value="F:kinase activity"/>
    <property type="evidence" value="ECO:0007669"/>
    <property type="project" value="UniProtKB-KW"/>
</dbReference>
<accession>F2NXK8</accession>
<reference evidence="6 7" key="1">
    <citation type="journal article" date="2011" name="Stand. Genomic Sci.">
        <title>Complete genome sequence of Treponema succinifaciens type strain (6091).</title>
        <authorList>
            <person name="Han C."/>
            <person name="Gronow S."/>
            <person name="Teshima H."/>
            <person name="Lapidus A."/>
            <person name="Nolan M."/>
            <person name="Lucas S."/>
            <person name="Hammon N."/>
            <person name="Deshpande S."/>
            <person name="Cheng J.F."/>
            <person name="Zeytun A."/>
            <person name="Tapia R."/>
            <person name="Goodwin L."/>
            <person name="Pitluck S."/>
            <person name="Liolios K."/>
            <person name="Pagani I."/>
            <person name="Ivanova N."/>
            <person name="Mavromatis K."/>
            <person name="Mikhailova N."/>
            <person name="Huntemann M."/>
            <person name="Pati A."/>
            <person name="Chen A."/>
            <person name="Palaniappan K."/>
            <person name="Land M."/>
            <person name="Hauser L."/>
            <person name="Brambilla E.M."/>
            <person name="Rohde M."/>
            <person name="Goker M."/>
            <person name="Woyke T."/>
            <person name="Bristow J."/>
            <person name="Eisen J.A."/>
            <person name="Markowitz V."/>
            <person name="Hugenholtz P."/>
            <person name="Kyrpides N.C."/>
            <person name="Klenk H.P."/>
            <person name="Detter J.C."/>
        </authorList>
    </citation>
    <scope>NUCLEOTIDE SEQUENCE [LARGE SCALE GENOMIC DNA]</scope>
    <source>
        <strain evidence="7">ATCC 33096 / DSM 2489 / 6091</strain>
    </source>
</reference>
<dbReference type="OrthoDB" id="9760563at2"/>
<dbReference type="PANTHER" id="PTHR43095:SF5">
    <property type="entry name" value="XYLULOSE KINASE"/>
    <property type="match status" value="1"/>
</dbReference>
<dbReference type="Pfam" id="PF02782">
    <property type="entry name" value="FGGY_C"/>
    <property type="match status" value="1"/>
</dbReference>
<dbReference type="EMBL" id="CP002631">
    <property type="protein sequence ID" value="AEB15214.1"/>
    <property type="molecule type" value="Genomic_DNA"/>
</dbReference>
<keyword evidence="2" id="KW-0808">Transferase</keyword>
<evidence type="ECO:0000259" key="4">
    <source>
        <dbReference type="Pfam" id="PF00370"/>
    </source>
</evidence>
<dbReference type="Pfam" id="PF00370">
    <property type="entry name" value="FGGY_N"/>
    <property type="match status" value="1"/>
</dbReference>
<sequence length="532" mass="57012">MTKENIAREIENGQAVLGIEFGSTRIKAVLIDSEKNPVAQGGFTWENSLADGIWTYSLDEIHGGIVSAYSELKKDVLEKYGVKLSNLKALGISAMMHGYLAFDRENNLLVPFRTWRNTITGGASKKLTELFNYPCPERWSISHYYQAILNNEAHVPQVDFFTTLAGYAHFMLTGKKVLGVGDASGMFPIDAETGDYDKSMAGKFDSLVEGKGSAKKLLELLPKAIPAGTDAGKLTKEGALWLDPTGELAEGILCAPPEGDAGTGMVATNAVAPRTGNISAGTSVFAMVVLEKALSKAYPGIIDIVTTPDGKPTAMVHVNTCTAEYNKWVELIGEAARLLGAEFSTGKLYDTILGCAKDGAKDCGGVYTVNYISGESVTDFCEGRPMVVRSQDSKLNLANFMRSQIYSAVATLRLGMDVLFAENVKIDSMTGHGGYFKTEGVGLETMAAAMHTPVSAMETAGEGGPWGMALLASYTADSKGKNLGDWLETEVFAGAQKKTVKPDTADVAGFDRWLEGYKSALKAERTAVENVK</sequence>
<dbReference type="GO" id="GO:0005975">
    <property type="term" value="P:carbohydrate metabolic process"/>
    <property type="evidence" value="ECO:0007669"/>
    <property type="project" value="InterPro"/>
</dbReference>
<dbReference type="GeneID" id="302999460"/>
<keyword evidence="7" id="KW-1185">Reference proteome</keyword>
<dbReference type="HOGENOM" id="CLU_509692_0_0_12"/>
<dbReference type="CDD" id="cd07809">
    <property type="entry name" value="ASKHA_NBD_FGGY_BaXK-like"/>
    <property type="match status" value="1"/>
</dbReference>
<dbReference type="Proteomes" id="UP000006852">
    <property type="component" value="Chromosome"/>
</dbReference>
<comment type="similarity">
    <text evidence="1">Belongs to the FGGY kinase family.</text>
</comment>
<feature type="domain" description="Carbohydrate kinase FGGY C-terminal" evidence="5">
    <location>
        <begin position="277"/>
        <end position="475"/>
    </location>
</feature>
<proteinExistence type="inferred from homology"/>
<feature type="domain" description="Carbohydrate kinase FGGY N-terminal" evidence="4">
    <location>
        <begin position="16"/>
        <end position="238"/>
    </location>
</feature>
<dbReference type="PANTHER" id="PTHR43095">
    <property type="entry name" value="SUGAR KINASE"/>
    <property type="match status" value="1"/>
</dbReference>
<dbReference type="RefSeq" id="WP_013702466.1">
    <property type="nucleotide sequence ID" value="NC_015385.1"/>
</dbReference>
<dbReference type="InterPro" id="IPR043129">
    <property type="entry name" value="ATPase_NBD"/>
</dbReference>
<name>F2NXK8_TRES6</name>
<dbReference type="STRING" id="869209.Tresu_2351"/>
<dbReference type="AlphaFoldDB" id="F2NXK8"/>
<evidence type="ECO:0000256" key="1">
    <source>
        <dbReference type="ARBA" id="ARBA00009156"/>
    </source>
</evidence>
<evidence type="ECO:0000256" key="3">
    <source>
        <dbReference type="ARBA" id="ARBA00022777"/>
    </source>
</evidence>
<dbReference type="InterPro" id="IPR050406">
    <property type="entry name" value="FGGY_Carb_Kinase"/>
</dbReference>
<evidence type="ECO:0000259" key="5">
    <source>
        <dbReference type="Pfam" id="PF02782"/>
    </source>
</evidence>
<dbReference type="KEGG" id="tsu:Tresu_2351"/>
<dbReference type="InterPro" id="IPR018485">
    <property type="entry name" value="FGGY_C"/>
</dbReference>
<dbReference type="eggNOG" id="COG1070">
    <property type="taxonomic scope" value="Bacteria"/>
</dbReference>
<protein>
    <submittedName>
        <fullName evidence="6">Carbohydrate kinase, FGGY</fullName>
    </submittedName>
</protein>
<keyword evidence="3 6" id="KW-0418">Kinase</keyword>
<dbReference type="SUPFAM" id="SSF53067">
    <property type="entry name" value="Actin-like ATPase domain"/>
    <property type="match status" value="2"/>
</dbReference>
<evidence type="ECO:0000313" key="6">
    <source>
        <dbReference type="EMBL" id="AEB15214.1"/>
    </source>
</evidence>